<evidence type="ECO:0000313" key="2">
    <source>
        <dbReference type="Proteomes" id="UP000697998"/>
    </source>
</evidence>
<gene>
    <name evidence="1" type="ORF">IPJ27_24630</name>
</gene>
<reference evidence="1 2" key="1">
    <citation type="submission" date="2020-10" db="EMBL/GenBank/DDBJ databases">
        <title>Connecting structure to function with the recovery of over 1000 high-quality activated sludge metagenome-assembled genomes encoding full-length rRNA genes using long-read sequencing.</title>
        <authorList>
            <person name="Singleton C.M."/>
            <person name="Petriglieri F."/>
            <person name="Kristensen J.M."/>
            <person name="Kirkegaard R.H."/>
            <person name="Michaelsen T.Y."/>
            <person name="Andersen M.H."/>
            <person name="Karst S.M."/>
            <person name="Dueholm M.S."/>
            <person name="Nielsen P.H."/>
            <person name="Albertsen M."/>
        </authorList>
    </citation>
    <scope>NUCLEOTIDE SEQUENCE [LARGE SCALE GENOMIC DNA]</scope>
    <source>
        <strain evidence="1">EsbW_18-Q3-R4-48_BATAC.285</strain>
    </source>
</reference>
<sequence length="55" mass="6386">MLTPLELIERLPAPIPPPRRHRHRYYGEHHSVKLHAQPGLLSAPWFRRGGDSARN</sequence>
<dbReference type="AlphaFoldDB" id="A0A935Q3Q1"/>
<evidence type="ECO:0000313" key="1">
    <source>
        <dbReference type="EMBL" id="MBK7677667.1"/>
    </source>
</evidence>
<organism evidence="1 2">
    <name type="scientific">Candidatus Accumulibacter proximus</name>
    <dbReference type="NCBI Taxonomy" id="2954385"/>
    <lineage>
        <taxon>Bacteria</taxon>
        <taxon>Pseudomonadati</taxon>
        <taxon>Pseudomonadota</taxon>
        <taxon>Betaproteobacteria</taxon>
        <taxon>Candidatus Accumulibacter</taxon>
    </lineage>
</organism>
<dbReference type="Proteomes" id="UP000697998">
    <property type="component" value="Unassembled WGS sequence"/>
</dbReference>
<name>A0A935Q3Q1_9PROT</name>
<proteinExistence type="predicted"/>
<dbReference type="EMBL" id="JADJMH010000040">
    <property type="protein sequence ID" value="MBK7677667.1"/>
    <property type="molecule type" value="Genomic_DNA"/>
</dbReference>
<accession>A0A935Q3Q1</accession>
<comment type="caution">
    <text evidence="1">The sequence shown here is derived from an EMBL/GenBank/DDBJ whole genome shotgun (WGS) entry which is preliminary data.</text>
</comment>
<protein>
    <submittedName>
        <fullName evidence="1">Transposase</fullName>
    </submittedName>
</protein>